<dbReference type="SUPFAM" id="SSF82895">
    <property type="entry name" value="TSP-1 type 1 repeat"/>
    <property type="match status" value="1"/>
</dbReference>
<dbReference type="EMBL" id="JAIWYP010000011">
    <property type="protein sequence ID" value="KAH3736385.1"/>
    <property type="molecule type" value="Genomic_DNA"/>
</dbReference>
<evidence type="ECO:0000313" key="2">
    <source>
        <dbReference type="Proteomes" id="UP000828390"/>
    </source>
</evidence>
<dbReference type="AlphaFoldDB" id="A0A9D4D1Q4"/>
<gene>
    <name evidence="1" type="ORF">DPMN_042948</name>
</gene>
<protein>
    <submittedName>
        <fullName evidence="1">Uncharacterized protein</fullName>
    </submittedName>
</protein>
<dbReference type="PROSITE" id="PS50092">
    <property type="entry name" value="TSP1"/>
    <property type="match status" value="1"/>
</dbReference>
<accession>A0A9D4D1Q4</accession>
<name>A0A9D4D1Q4_DREPO</name>
<dbReference type="InterPro" id="IPR036383">
    <property type="entry name" value="TSP1_rpt_sf"/>
</dbReference>
<comment type="caution">
    <text evidence="1">The sequence shown here is derived from an EMBL/GenBank/DDBJ whole genome shotgun (WGS) entry which is preliminary data.</text>
</comment>
<dbReference type="Proteomes" id="UP000828390">
    <property type="component" value="Unassembled WGS sequence"/>
</dbReference>
<keyword evidence="2" id="KW-1185">Reference proteome</keyword>
<dbReference type="InterPro" id="IPR000884">
    <property type="entry name" value="TSP1_rpt"/>
</dbReference>
<reference evidence="1" key="2">
    <citation type="submission" date="2020-11" db="EMBL/GenBank/DDBJ databases">
        <authorList>
            <person name="McCartney M.A."/>
            <person name="Auch B."/>
            <person name="Kono T."/>
            <person name="Mallez S."/>
            <person name="Becker A."/>
            <person name="Gohl D.M."/>
            <person name="Silverstein K.A.T."/>
            <person name="Koren S."/>
            <person name="Bechman K.B."/>
            <person name="Herman A."/>
            <person name="Abrahante J.E."/>
            <person name="Garbe J."/>
        </authorList>
    </citation>
    <scope>NUCLEOTIDE SEQUENCE</scope>
    <source>
        <strain evidence="1">Duluth1</strain>
        <tissue evidence="1">Whole animal</tissue>
    </source>
</reference>
<organism evidence="1 2">
    <name type="scientific">Dreissena polymorpha</name>
    <name type="common">Zebra mussel</name>
    <name type="synonym">Mytilus polymorpha</name>
    <dbReference type="NCBI Taxonomy" id="45954"/>
    <lineage>
        <taxon>Eukaryota</taxon>
        <taxon>Metazoa</taxon>
        <taxon>Spiralia</taxon>
        <taxon>Lophotrochozoa</taxon>
        <taxon>Mollusca</taxon>
        <taxon>Bivalvia</taxon>
        <taxon>Autobranchia</taxon>
        <taxon>Heteroconchia</taxon>
        <taxon>Euheterodonta</taxon>
        <taxon>Imparidentia</taxon>
        <taxon>Neoheterodontei</taxon>
        <taxon>Myida</taxon>
        <taxon>Dreissenoidea</taxon>
        <taxon>Dreissenidae</taxon>
        <taxon>Dreissena</taxon>
    </lineage>
</organism>
<sequence length="56" mass="6239">MGRQYRYRRCNNPSPVGNGAPCVGNNQDVVVCNQGMCISKRPDADINEMLSVKIRL</sequence>
<proteinExistence type="predicted"/>
<dbReference type="Gene3D" id="2.20.100.10">
    <property type="entry name" value="Thrombospondin type-1 (TSP1) repeat"/>
    <property type="match status" value="1"/>
</dbReference>
<reference evidence="1" key="1">
    <citation type="journal article" date="2019" name="bioRxiv">
        <title>The Genome of the Zebra Mussel, Dreissena polymorpha: A Resource for Invasive Species Research.</title>
        <authorList>
            <person name="McCartney M.A."/>
            <person name="Auch B."/>
            <person name="Kono T."/>
            <person name="Mallez S."/>
            <person name="Zhang Y."/>
            <person name="Obille A."/>
            <person name="Becker A."/>
            <person name="Abrahante J.E."/>
            <person name="Garbe J."/>
            <person name="Badalamenti J.P."/>
            <person name="Herman A."/>
            <person name="Mangelson H."/>
            <person name="Liachko I."/>
            <person name="Sullivan S."/>
            <person name="Sone E.D."/>
            <person name="Koren S."/>
            <person name="Silverstein K.A.T."/>
            <person name="Beckman K.B."/>
            <person name="Gohl D.M."/>
        </authorList>
    </citation>
    <scope>NUCLEOTIDE SEQUENCE</scope>
    <source>
        <strain evidence="1">Duluth1</strain>
        <tissue evidence="1">Whole animal</tissue>
    </source>
</reference>
<evidence type="ECO:0000313" key="1">
    <source>
        <dbReference type="EMBL" id="KAH3736385.1"/>
    </source>
</evidence>